<dbReference type="RefSeq" id="WP_228375989.1">
    <property type="nucleotide sequence ID" value="NZ_LMAI01000001.1"/>
</dbReference>
<feature type="compositionally biased region" description="Basic and acidic residues" evidence="1">
    <location>
        <begin position="30"/>
        <end position="47"/>
    </location>
</feature>
<dbReference type="Proteomes" id="UP000054388">
    <property type="component" value="Unassembled WGS sequence"/>
</dbReference>
<evidence type="ECO:0000256" key="1">
    <source>
        <dbReference type="SAM" id="MobiDB-lite"/>
    </source>
</evidence>
<protein>
    <submittedName>
        <fullName evidence="2">Uncharacterized protein</fullName>
    </submittedName>
</protein>
<reference evidence="2 3" key="1">
    <citation type="submission" date="2015-10" db="EMBL/GenBank/DDBJ databases">
        <title>Genome sequence of Chryseobacterium greenlandense.</title>
        <authorList>
            <person name="Newman J."/>
            <person name="Fischer K."/>
            <person name="Miller J."/>
        </authorList>
    </citation>
    <scope>NUCLEOTIDE SEQUENCE [LARGE SCALE GENOMIC DNA]</scope>
    <source>
        <strain evidence="2 3">UMB34</strain>
    </source>
</reference>
<proteinExistence type="predicted"/>
<name>A0A117KD07_9FLAO</name>
<evidence type="ECO:0000313" key="3">
    <source>
        <dbReference type="Proteomes" id="UP000054388"/>
    </source>
</evidence>
<evidence type="ECO:0000313" key="2">
    <source>
        <dbReference type="EMBL" id="KUJ58346.1"/>
    </source>
</evidence>
<comment type="caution">
    <text evidence="2">The sequence shown here is derived from an EMBL/GenBank/DDBJ whole genome shotgun (WGS) entry which is preliminary data.</text>
</comment>
<sequence length="393" mass="46517">MNETKDHIGNNSTSRRKKTKTTASPINGVRRMDERVERQFGSEERPTEISSNLSTSDAFLRMCFLPKLKQSEMVAKYSKTKVAKMQRDFYKSLSHLAEHYSVQPMATKKFAFPYNVSLSLWDIEKQLKSKIANWDNIRLVQKENTTFFALRERCNTGTNLFYIPVLPIYKMLKNKESRKASYLLLSVCAYLYRIADIPYYRQEGSYLYWMYEMMTDWIEQDEEADDNHQCKKELRRAEIIGDFMEQKISDSHNLLFFKHRLKGFKPKSTFDKECFELAELTFKLYSEYPMESLYRNVYFNNAVESENVYDDIDNDDNEETTISMDKYISFFAESNGIIYQNIIDSVNNEFNEYGDVQEPMIFKTFDGKDISDKSLDFENRVFRIINKLCAILH</sequence>
<dbReference type="EMBL" id="LMAI01000001">
    <property type="protein sequence ID" value="KUJ58346.1"/>
    <property type="molecule type" value="Genomic_DNA"/>
</dbReference>
<feature type="region of interest" description="Disordered" evidence="1">
    <location>
        <begin position="1"/>
        <end position="49"/>
    </location>
</feature>
<organism evidence="2 3">
    <name type="scientific">Chryseobacterium aquaticum subsp. greenlandense</name>
    <dbReference type="NCBI Taxonomy" id="345663"/>
    <lineage>
        <taxon>Bacteria</taxon>
        <taxon>Pseudomonadati</taxon>
        <taxon>Bacteroidota</taxon>
        <taxon>Flavobacteriia</taxon>
        <taxon>Flavobacteriales</taxon>
        <taxon>Weeksellaceae</taxon>
        <taxon>Chryseobacterium group</taxon>
        <taxon>Chryseobacterium</taxon>
    </lineage>
</organism>
<gene>
    <name evidence="2" type="ORF">AR686_00640</name>
</gene>
<dbReference type="AlphaFoldDB" id="A0A117KD07"/>
<accession>A0A117KD07</accession>